<sequence length="73" mass="8260">MVLKVVEHGVHKDIPIAEGEFFLLPPRVPHSPQRFENTIGLVVERERDPESELDCMRWQLKLGKVDVVEGVGG</sequence>
<keyword evidence="4" id="KW-0479">Metal-binding</keyword>
<dbReference type="PANTHER" id="PTHR15497">
    <property type="entry name" value="3-HYDROXYANTHRANILATE 3,4-DIOXYGENASE"/>
    <property type="match status" value="1"/>
</dbReference>
<proteinExistence type="predicted"/>
<dbReference type="GO" id="GO:0005506">
    <property type="term" value="F:iron ion binding"/>
    <property type="evidence" value="ECO:0007669"/>
    <property type="project" value="InterPro"/>
</dbReference>
<dbReference type="EMBL" id="KB008010">
    <property type="protein sequence ID" value="ELR15991.1"/>
    <property type="molecule type" value="Genomic_DNA"/>
</dbReference>
<keyword evidence="7" id="KW-0408">Iron</keyword>
<dbReference type="InterPro" id="IPR010329">
    <property type="entry name" value="3hydroanth_dOase"/>
</dbReference>
<dbReference type="PANTHER" id="PTHR15497:SF1">
    <property type="entry name" value="3-HYDROXYANTHRANILATE 3,4-DIOXYGENASE"/>
    <property type="match status" value="1"/>
</dbReference>
<dbReference type="GO" id="GO:0000334">
    <property type="term" value="F:3-hydroxyanthranilate 3,4-dioxygenase activity"/>
    <property type="evidence" value="ECO:0007669"/>
    <property type="project" value="InterPro"/>
</dbReference>
<evidence type="ECO:0000256" key="5">
    <source>
        <dbReference type="ARBA" id="ARBA00022964"/>
    </source>
</evidence>
<dbReference type="VEuPathDB" id="AmoebaDB:ACA1_221770"/>
<dbReference type="STRING" id="1257118.L8GV73"/>
<keyword evidence="3" id="KW-0662">Pyridine nucleotide biosynthesis</keyword>
<evidence type="ECO:0000313" key="8">
    <source>
        <dbReference type="EMBL" id="ELR15991.1"/>
    </source>
</evidence>
<evidence type="ECO:0000256" key="6">
    <source>
        <dbReference type="ARBA" id="ARBA00023002"/>
    </source>
</evidence>
<dbReference type="GO" id="GO:0034354">
    <property type="term" value="P:'de novo' NAD+ biosynthetic process from L-tryptophan"/>
    <property type="evidence" value="ECO:0007669"/>
    <property type="project" value="TreeGrafter"/>
</dbReference>
<dbReference type="Proteomes" id="UP000011083">
    <property type="component" value="Unassembled WGS sequence"/>
</dbReference>
<keyword evidence="5 8" id="KW-0223">Dioxygenase</keyword>
<dbReference type="OrthoDB" id="204928at2759"/>
<dbReference type="GeneID" id="14916753"/>
<dbReference type="AlphaFoldDB" id="L8GV73"/>
<dbReference type="RefSeq" id="XP_004338004.1">
    <property type="nucleotide sequence ID" value="XM_004337956.1"/>
</dbReference>
<dbReference type="InterPro" id="IPR014710">
    <property type="entry name" value="RmlC-like_jellyroll"/>
</dbReference>
<keyword evidence="6" id="KW-0560">Oxidoreductase</keyword>
<dbReference type="InterPro" id="IPR011051">
    <property type="entry name" value="RmlC_Cupin_sf"/>
</dbReference>
<evidence type="ECO:0000313" key="9">
    <source>
        <dbReference type="Proteomes" id="UP000011083"/>
    </source>
</evidence>
<organism evidence="8 9">
    <name type="scientific">Acanthamoeba castellanii (strain ATCC 30010 / Neff)</name>
    <dbReference type="NCBI Taxonomy" id="1257118"/>
    <lineage>
        <taxon>Eukaryota</taxon>
        <taxon>Amoebozoa</taxon>
        <taxon>Discosea</taxon>
        <taxon>Longamoebia</taxon>
        <taxon>Centramoebida</taxon>
        <taxon>Acanthamoebidae</taxon>
        <taxon>Acanthamoeba</taxon>
    </lineage>
</organism>
<gene>
    <name evidence="8" type="ORF">ACA1_221770</name>
</gene>
<evidence type="ECO:0000256" key="7">
    <source>
        <dbReference type="ARBA" id="ARBA00023004"/>
    </source>
</evidence>
<dbReference type="KEGG" id="acan:ACA1_221770"/>
<reference evidence="8 9" key="1">
    <citation type="journal article" date="2013" name="Genome Biol.">
        <title>Genome of Acanthamoeba castellanii highlights extensive lateral gene transfer and early evolution of tyrosine kinase signaling.</title>
        <authorList>
            <person name="Clarke M."/>
            <person name="Lohan A.J."/>
            <person name="Liu B."/>
            <person name="Lagkouvardos I."/>
            <person name="Roy S."/>
            <person name="Zafar N."/>
            <person name="Bertelli C."/>
            <person name="Schilde C."/>
            <person name="Kianianmomeni A."/>
            <person name="Burglin T.R."/>
            <person name="Frech C."/>
            <person name="Turcotte B."/>
            <person name="Kopec K.O."/>
            <person name="Synnott J.M."/>
            <person name="Choo C."/>
            <person name="Paponov I."/>
            <person name="Finkler A."/>
            <person name="Soon Heng Tan C."/>
            <person name="Hutchins A.P."/>
            <person name="Weinmeier T."/>
            <person name="Rattei T."/>
            <person name="Chu J.S."/>
            <person name="Gimenez G."/>
            <person name="Irimia M."/>
            <person name="Rigden D.J."/>
            <person name="Fitzpatrick D.A."/>
            <person name="Lorenzo-Morales J."/>
            <person name="Bateman A."/>
            <person name="Chiu C.H."/>
            <person name="Tang P."/>
            <person name="Hegemann P."/>
            <person name="Fromm H."/>
            <person name="Raoult D."/>
            <person name="Greub G."/>
            <person name="Miranda-Saavedra D."/>
            <person name="Chen N."/>
            <person name="Nash P."/>
            <person name="Ginger M.L."/>
            <person name="Horn M."/>
            <person name="Schaap P."/>
            <person name="Caler L."/>
            <person name="Loftus B."/>
        </authorList>
    </citation>
    <scope>NUCLEOTIDE SEQUENCE [LARGE SCALE GENOMIC DNA]</scope>
    <source>
        <strain evidence="8 9">Neff</strain>
    </source>
</reference>
<evidence type="ECO:0000256" key="4">
    <source>
        <dbReference type="ARBA" id="ARBA00022723"/>
    </source>
</evidence>
<evidence type="ECO:0000256" key="2">
    <source>
        <dbReference type="ARBA" id="ARBA00002752"/>
    </source>
</evidence>
<evidence type="ECO:0000256" key="3">
    <source>
        <dbReference type="ARBA" id="ARBA00022642"/>
    </source>
</evidence>
<dbReference type="GO" id="GO:0046874">
    <property type="term" value="P:quinolinate metabolic process"/>
    <property type="evidence" value="ECO:0007669"/>
    <property type="project" value="TreeGrafter"/>
</dbReference>
<comment type="cofactor">
    <cofactor evidence="1">
        <name>Fe(2+)</name>
        <dbReference type="ChEBI" id="CHEBI:29033"/>
    </cofactor>
</comment>
<name>L8GV73_ACACF</name>
<protein>
    <submittedName>
        <fullName evidence="8">3hydroxyanthranilate 3,4-dioxygenase</fullName>
    </submittedName>
</protein>
<dbReference type="Pfam" id="PF06052">
    <property type="entry name" value="3-HAO"/>
    <property type="match status" value="1"/>
</dbReference>
<accession>L8GV73</accession>
<keyword evidence="9" id="KW-1185">Reference proteome</keyword>
<evidence type="ECO:0000256" key="1">
    <source>
        <dbReference type="ARBA" id="ARBA00001954"/>
    </source>
</evidence>
<dbReference type="GO" id="GO:0005737">
    <property type="term" value="C:cytoplasm"/>
    <property type="evidence" value="ECO:0007669"/>
    <property type="project" value="TreeGrafter"/>
</dbReference>
<comment type="function">
    <text evidence="2">Catalyzes the oxidative ring opening of 3-hydroxyanthranilate to 2-amino-3-carboxymuconate semialdehyde, which spontaneously cyclizes to quinolinate.</text>
</comment>
<dbReference type="Gene3D" id="2.60.120.10">
    <property type="entry name" value="Jelly Rolls"/>
    <property type="match status" value="1"/>
</dbReference>
<dbReference type="SUPFAM" id="SSF51182">
    <property type="entry name" value="RmlC-like cupins"/>
    <property type="match status" value="1"/>
</dbReference>